<reference evidence="4" key="1">
    <citation type="journal article" date="2006" name="Proc. Natl. Acad. Sci. U.S.A.">
        <title>The complete genome of Rhodococcus sp. RHA1 provides insights into a catabolic powerhouse.</title>
        <authorList>
            <person name="McLeod M.P."/>
            <person name="Warren R.L."/>
            <person name="Hsiao W.W.L."/>
            <person name="Araki N."/>
            <person name="Myhre M."/>
            <person name="Fernandes C."/>
            <person name="Miyazawa D."/>
            <person name="Wong W."/>
            <person name="Lillquist A.L."/>
            <person name="Wang D."/>
            <person name="Dosanjh M."/>
            <person name="Hara H."/>
            <person name="Petrescu A."/>
            <person name="Morin R.D."/>
            <person name="Yang G."/>
            <person name="Stott J.M."/>
            <person name="Schein J.E."/>
            <person name="Shin H."/>
            <person name="Smailus D."/>
            <person name="Siddiqui A.S."/>
            <person name="Marra M.A."/>
            <person name="Jones S.J.M."/>
            <person name="Holt R."/>
            <person name="Brinkman F.S.L."/>
            <person name="Miyauchi K."/>
            <person name="Fukuda M."/>
            <person name="Davies J.E."/>
            <person name="Mohn W.W."/>
            <person name="Eltis L.D."/>
        </authorList>
    </citation>
    <scope>NUCLEOTIDE SEQUENCE [LARGE SCALE GENOMIC DNA]</scope>
    <source>
        <strain evidence="4">RHA1</strain>
    </source>
</reference>
<accession>Q0SBL7</accession>
<dbReference type="InterPro" id="IPR014922">
    <property type="entry name" value="YdhG-like"/>
</dbReference>
<dbReference type="SUPFAM" id="SSF159888">
    <property type="entry name" value="YdhG-like"/>
    <property type="match status" value="1"/>
</dbReference>
<protein>
    <recommendedName>
        <fullName evidence="2">YdhG-like domain-containing protein</fullName>
    </recommendedName>
</protein>
<name>Q0SBL7_RHOJR</name>
<dbReference type="RefSeq" id="WP_011595923.1">
    <property type="nucleotide sequence ID" value="NC_008268.1"/>
</dbReference>
<dbReference type="PATRIC" id="fig|101510.16.peg.3292"/>
<feature type="domain" description="YdhG-like" evidence="2">
    <location>
        <begin position="46"/>
        <end position="139"/>
    </location>
</feature>
<gene>
    <name evidence="3" type="ordered locus">RHA1_ro03266</name>
</gene>
<dbReference type="OrthoDB" id="9811812at2"/>
<feature type="region of interest" description="Disordered" evidence="1">
    <location>
        <begin position="1"/>
        <end position="33"/>
    </location>
</feature>
<evidence type="ECO:0000259" key="2">
    <source>
        <dbReference type="Pfam" id="PF08818"/>
    </source>
</evidence>
<proteinExistence type="predicted"/>
<evidence type="ECO:0000256" key="1">
    <source>
        <dbReference type="SAM" id="MobiDB-lite"/>
    </source>
</evidence>
<sequence length="147" mass="16534">MPTSRNNANKNAGSEPKLLSGGNPQIPKGEGDGPVQAYIAAMPEWKRSLGERLDSLIVRTVPDVHKAVKWNQPFYGHDGEGWFLSFRCYTKYVQVQFFRGTSLDPVPPKASKHAEVRYVDICEDDDLDEGRLRSWIEQASNLPGEKM</sequence>
<evidence type="ECO:0000313" key="4">
    <source>
        <dbReference type="Proteomes" id="UP000008710"/>
    </source>
</evidence>
<dbReference type="HOGENOM" id="CLU_111570_0_0_11"/>
<dbReference type="EMBL" id="CP000431">
    <property type="protein sequence ID" value="ABG95069.1"/>
    <property type="molecule type" value="Genomic_DNA"/>
</dbReference>
<feature type="compositionally biased region" description="Polar residues" evidence="1">
    <location>
        <begin position="1"/>
        <end position="12"/>
    </location>
</feature>
<evidence type="ECO:0000313" key="3">
    <source>
        <dbReference type="EMBL" id="ABG95069.1"/>
    </source>
</evidence>
<organism evidence="3 4">
    <name type="scientific">Rhodococcus jostii (strain RHA1)</name>
    <dbReference type="NCBI Taxonomy" id="101510"/>
    <lineage>
        <taxon>Bacteria</taxon>
        <taxon>Bacillati</taxon>
        <taxon>Actinomycetota</taxon>
        <taxon>Actinomycetes</taxon>
        <taxon>Mycobacteriales</taxon>
        <taxon>Nocardiaceae</taxon>
        <taxon>Rhodococcus</taxon>
    </lineage>
</organism>
<dbReference type="Gene3D" id="3.90.1150.200">
    <property type="match status" value="1"/>
</dbReference>
<dbReference type="AlphaFoldDB" id="Q0SBL7"/>
<dbReference type="Proteomes" id="UP000008710">
    <property type="component" value="Chromosome"/>
</dbReference>
<dbReference type="KEGG" id="rha:RHA1_ro03266"/>
<dbReference type="Pfam" id="PF08818">
    <property type="entry name" value="DUF1801"/>
    <property type="match status" value="1"/>
</dbReference>
<dbReference type="eggNOG" id="COG5649">
    <property type="taxonomic scope" value="Bacteria"/>
</dbReference>